<organism evidence="2 3">
    <name type="scientific">Alternaria alternata</name>
    <name type="common">Alternaria rot fungus</name>
    <name type="synonym">Torula alternata</name>
    <dbReference type="NCBI Taxonomy" id="5599"/>
    <lineage>
        <taxon>Eukaryota</taxon>
        <taxon>Fungi</taxon>
        <taxon>Dikarya</taxon>
        <taxon>Ascomycota</taxon>
        <taxon>Pezizomycotina</taxon>
        <taxon>Dothideomycetes</taxon>
        <taxon>Pleosporomycetidae</taxon>
        <taxon>Pleosporales</taxon>
        <taxon>Pleosporineae</taxon>
        <taxon>Pleosporaceae</taxon>
        <taxon>Alternaria</taxon>
        <taxon>Alternaria sect. Alternaria</taxon>
        <taxon>Alternaria alternata complex</taxon>
    </lineage>
</organism>
<dbReference type="Proteomes" id="UP000077248">
    <property type="component" value="Unassembled WGS sequence"/>
</dbReference>
<evidence type="ECO:0000313" key="3">
    <source>
        <dbReference type="Proteomes" id="UP000077248"/>
    </source>
</evidence>
<dbReference type="EMBL" id="KV441470">
    <property type="protein sequence ID" value="OAG25622.1"/>
    <property type="molecule type" value="Genomic_DNA"/>
</dbReference>
<proteinExistence type="predicted"/>
<feature type="compositionally biased region" description="Low complexity" evidence="1">
    <location>
        <begin position="88"/>
        <end position="104"/>
    </location>
</feature>
<protein>
    <submittedName>
        <fullName evidence="2">Uncharacterized protein</fullName>
    </submittedName>
</protein>
<dbReference type="GeneID" id="29116912"/>
<feature type="region of interest" description="Disordered" evidence="1">
    <location>
        <begin position="88"/>
        <end position="109"/>
    </location>
</feature>
<gene>
    <name evidence="2" type="ORF">CC77DRAFT_337758</name>
</gene>
<dbReference type="VEuPathDB" id="FungiDB:CC77DRAFT_337758"/>
<name>A0A177E308_ALTAL</name>
<accession>A0A177E308</accession>
<evidence type="ECO:0000313" key="2">
    <source>
        <dbReference type="EMBL" id="OAG25622.1"/>
    </source>
</evidence>
<keyword evidence="3" id="KW-1185">Reference proteome</keyword>
<sequence length="176" mass="18547">MVSLLHHPSAPAFFQIRIFPTTTMKSLLFFSIIPSTLALVAPLERLKPNVYKRDAHWETKSWSHGPDTATITVTTTLIVTINAIPTDDGTFPNTTTTETSVTATSGDGLAPTTLITQPSGASTPQETSDILAPITLIDLSTAFSLSTATGDADGAAPTPNDIEPITLIDISTATPI</sequence>
<evidence type="ECO:0000256" key="1">
    <source>
        <dbReference type="SAM" id="MobiDB-lite"/>
    </source>
</evidence>
<dbReference type="KEGG" id="aalt:CC77DRAFT_337758"/>
<dbReference type="AlphaFoldDB" id="A0A177E308"/>
<reference evidence="2 3" key="1">
    <citation type="submission" date="2016-05" db="EMBL/GenBank/DDBJ databases">
        <title>Comparative analysis of secretome profiles of manganese(II)-oxidizing ascomycete fungi.</title>
        <authorList>
            <consortium name="DOE Joint Genome Institute"/>
            <person name="Zeiner C.A."/>
            <person name="Purvine S.O."/>
            <person name="Zink E.M."/>
            <person name="Wu S."/>
            <person name="Pasa-Tolic L."/>
            <person name="Chaput D.L."/>
            <person name="Haridas S."/>
            <person name="Grigoriev I.V."/>
            <person name="Santelli C.M."/>
            <person name="Hansel C.M."/>
        </authorList>
    </citation>
    <scope>NUCLEOTIDE SEQUENCE [LARGE SCALE GENOMIC DNA]</scope>
    <source>
        <strain evidence="2 3">SRC1lrK2f</strain>
    </source>
</reference>
<dbReference type="RefSeq" id="XP_018391043.1">
    <property type="nucleotide sequence ID" value="XM_018531318.1"/>
</dbReference>